<dbReference type="EMBL" id="ML976667">
    <property type="protein sequence ID" value="KAF1976338.1"/>
    <property type="molecule type" value="Genomic_DNA"/>
</dbReference>
<dbReference type="Proteomes" id="UP000800036">
    <property type="component" value="Unassembled WGS sequence"/>
</dbReference>
<proteinExistence type="predicted"/>
<organism evidence="2 3">
    <name type="scientific">Bimuria novae-zelandiae CBS 107.79</name>
    <dbReference type="NCBI Taxonomy" id="1447943"/>
    <lineage>
        <taxon>Eukaryota</taxon>
        <taxon>Fungi</taxon>
        <taxon>Dikarya</taxon>
        <taxon>Ascomycota</taxon>
        <taxon>Pezizomycotina</taxon>
        <taxon>Dothideomycetes</taxon>
        <taxon>Pleosporomycetidae</taxon>
        <taxon>Pleosporales</taxon>
        <taxon>Massarineae</taxon>
        <taxon>Didymosphaeriaceae</taxon>
        <taxon>Bimuria</taxon>
    </lineage>
</organism>
<reference evidence="2" key="1">
    <citation type="journal article" date="2020" name="Stud. Mycol.">
        <title>101 Dothideomycetes genomes: a test case for predicting lifestyles and emergence of pathogens.</title>
        <authorList>
            <person name="Haridas S."/>
            <person name="Albert R."/>
            <person name="Binder M."/>
            <person name="Bloem J."/>
            <person name="Labutti K."/>
            <person name="Salamov A."/>
            <person name="Andreopoulos B."/>
            <person name="Baker S."/>
            <person name="Barry K."/>
            <person name="Bills G."/>
            <person name="Bluhm B."/>
            <person name="Cannon C."/>
            <person name="Castanera R."/>
            <person name="Culley D."/>
            <person name="Daum C."/>
            <person name="Ezra D."/>
            <person name="Gonzalez J."/>
            <person name="Henrissat B."/>
            <person name="Kuo A."/>
            <person name="Liang C."/>
            <person name="Lipzen A."/>
            <person name="Lutzoni F."/>
            <person name="Magnuson J."/>
            <person name="Mondo S."/>
            <person name="Nolan M."/>
            <person name="Ohm R."/>
            <person name="Pangilinan J."/>
            <person name="Park H.-J."/>
            <person name="Ramirez L."/>
            <person name="Alfaro M."/>
            <person name="Sun H."/>
            <person name="Tritt A."/>
            <person name="Yoshinaga Y."/>
            <person name="Zwiers L.-H."/>
            <person name="Turgeon B."/>
            <person name="Goodwin S."/>
            <person name="Spatafora J."/>
            <person name="Crous P."/>
            <person name="Grigoriev I."/>
        </authorList>
    </citation>
    <scope>NUCLEOTIDE SEQUENCE</scope>
    <source>
        <strain evidence="2">CBS 107.79</strain>
    </source>
</reference>
<evidence type="ECO:0000256" key="1">
    <source>
        <dbReference type="SAM" id="MobiDB-lite"/>
    </source>
</evidence>
<dbReference type="AlphaFoldDB" id="A0A6A5VI61"/>
<feature type="region of interest" description="Disordered" evidence="1">
    <location>
        <begin position="62"/>
        <end position="132"/>
    </location>
</feature>
<keyword evidence="3" id="KW-1185">Reference proteome</keyword>
<accession>A0A6A5VI61</accession>
<evidence type="ECO:0000313" key="3">
    <source>
        <dbReference type="Proteomes" id="UP000800036"/>
    </source>
</evidence>
<protein>
    <submittedName>
        <fullName evidence="2">Uncharacterized protein</fullName>
    </submittedName>
</protein>
<evidence type="ECO:0000313" key="2">
    <source>
        <dbReference type="EMBL" id="KAF1976338.1"/>
    </source>
</evidence>
<name>A0A6A5VI61_9PLEO</name>
<sequence>MDQDLAPEQMMRIARLRPLPFSSTTVALESCSSDHFPKRSLYISERICTRAQARVILERFAGPRSASHSLHHRPRPGERSGARARSRGRGIGSPVPSLSVQRRRNIGHDTGAPWGDSTRQHTSSSLGPRCFI</sequence>
<gene>
    <name evidence="2" type="ORF">BU23DRAFT_45891</name>
</gene>
<dbReference type="OrthoDB" id="10576900at2759"/>